<dbReference type="EMBL" id="JBHSCN010000021">
    <property type="protein sequence ID" value="MFC4245137.1"/>
    <property type="molecule type" value="Genomic_DNA"/>
</dbReference>
<proteinExistence type="predicted"/>
<keyword evidence="3" id="KW-1185">Reference proteome</keyword>
<accession>A0ABV8Q9V5</accession>
<name>A0ABV8Q9V5_9MICO</name>
<feature type="compositionally biased region" description="Basic and acidic residues" evidence="1">
    <location>
        <begin position="31"/>
        <end position="41"/>
    </location>
</feature>
<evidence type="ECO:0000313" key="2">
    <source>
        <dbReference type="EMBL" id="MFC4245137.1"/>
    </source>
</evidence>
<sequence>MSAVALFVLLLIAAFGLVAACVLLFGGHVRERERSRSHTDAETPQYQRARTPHPWQGFVDGAGFWVGGDVGNDGPASDSNPEDER</sequence>
<organism evidence="2 3">
    <name type="scientific">Gryllotalpicola reticulitermitis</name>
    <dbReference type="NCBI Taxonomy" id="1184153"/>
    <lineage>
        <taxon>Bacteria</taxon>
        <taxon>Bacillati</taxon>
        <taxon>Actinomycetota</taxon>
        <taxon>Actinomycetes</taxon>
        <taxon>Micrococcales</taxon>
        <taxon>Microbacteriaceae</taxon>
        <taxon>Gryllotalpicola</taxon>
    </lineage>
</organism>
<comment type="caution">
    <text evidence="2">The sequence shown here is derived from an EMBL/GenBank/DDBJ whole genome shotgun (WGS) entry which is preliminary data.</text>
</comment>
<protein>
    <recommendedName>
        <fullName evidence="4">Secreted protein</fullName>
    </recommendedName>
</protein>
<dbReference type="RefSeq" id="WP_390231936.1">
    <property type="nucleotide sequence ID" value="NZ_JBHSCN010000021.1"/>
</dbReference>
<evidence type="ECO:0000313" key="3">
    <source>
        <dbReference type="Proteomes" id="UP001595900"/>
    </source>
</evidence>
<dbReference type="Proteomes" id="UP001595900">
    <property type="component" value="Unassembled WGS sequence"/>
</dbReference>
<feature type="region of interest" description="Disordered" evidence="1">
    <location>
        <begin position="31"/>
        <end position="54"/>
    </location>
</feature>
<reference evidence="3" key="1">
    <citation type="journal article" date="2019" name="Int. J. Syst. Evol. Microbiol.">
        <title>The Global Catalogue of Microorganisms (GCM) 10K type strain sequencing project: providing services to taxonomists for standard genome sequencing and annotation.</title>
        <authorList>
            <consortium name="The Broad Institute Genomics Platform"/>
            <consortium name="The Broad Institute Genome Sequencing Center for Infectious Disease"/>
            <person name="Wu L."/>
            <person name="Ma J."/>
        </authorList>
    </citation>
    <scope>NUCLEOTIDE SEQUENCE [LARGE SCALE GENOMIC DNA]</scope>
    <source>
        <strain evidence="3">CGMCC 1.10363</strain>
    </source>
</reference>
<gene>
    <name evidence="2" type="ORF">ACFOYW_17350</name>
</gene>
<evidence type="ECO:0008006" key="4">
    <source>
        <dbReference type="Google" id="ProtNLM"/>
    </source>
</evidence>
<evidence type="ECO:0000256" key="1">
    <source>
        <dbReference type="SAM" id="MobiDB-lite"/>
    </source>
</evidence>